<gene>
    <name evidence="3" type="ORF">PGLA2088_LOCUS9359</name>
</gene>
<feature type="domain" description="EF-hand" evidence="2">
    <location>
        <begin position="65"/>
        <end position="100"/>
    </location>
</feature>
<dbReference type="CDD" id="cd00051">
    <property type="entry name" value="EFh"/>
    <property type="match status" value="1"/>
</dbReference>
<name>A0A813IJX3_POLGL</name>
<dbReference type="Gene3D" id="1.10.238.10">
    <property type="entry name" value="EF-hand"/>
    <property type="match status" value="1"/>
</dbReference>
<dbReference type="PROSITE" id="PS50222">
    <property type="entry name" value="EF_HAND_2"/>
    <property type="match status" value="2"/>
</dbReference>
<sequence length="1056" mass="116166">MPIADIDYREGLSLTKSQLKEVMKEVDFDGSGEVEFEELCILEIKMSRPRPRADLINYREFLDEKLIRRLEELFVRNDPDCKGVIGPVEVERIMEILGCKATSEEVEDVWTDGDKGALARLVFLFVVGFPTPVPEYGEEVSAREAFEDAVESLRGFVPGDNSCGFEFVASPSSPVDESAAGSEASFTTTAGRVRGPRSVPFSRLLSGWGGLVGLRGLPSPLDAAGAPRRSSEASIFGGLPTLEEIVEGPRRRRVLADLNVFQGCPSQSESSAFRAAALADEDDEGELAETEALDSLRTVAEGLDYELYLVFLEADGLPMGAVVMCVQEKTVVLAVPSGRLKQKVGMPKLPIVLIVLALSHGCGSLLMKRGSDELREAWSAVPEELRGVLTAQGFGKDCPEVWVSAFVDEADLHSFAEQLQQALTVPLDKGVLIGCLIDLNLASGNVATCLQKRRARTLPSEQCLQVWRSDEAALASTEARQYAKVEVPKVGTCWPDQLERPDQRAAAEEVERQRWNLQVCQIVIRSDLPVLKGTCQLYGSSAVQNLKEEGRTWLVIENWLKATFGLEWPTLASQMVDYIEDRATEPCGRTVPATAISALRYFEKVGEVVCPMADSALLLSTVSRLEVQLATNSAPTKKAPLYFLSLLVAMELFVACVDFPLYYRAFAWYKLVKVWASLRSDDCMGLQPCHLKSIAGGIEFLLERTKTSGPGRRVRWLKGYVSSKASITGNGWLATGLIIWQGEGFAFDRDYFLPEPNVDFSGCRAKPSDWSSTSARSRALFRELRQVKFDGSTWDWDGVLPLVLHPQALLFWTDHSERNVLTSVAAFLNVSKADRDFLGRWSPDGSDDYLRTSRQMVHKVQELVAQGIRDSFVPGGLDLEDSLGDNGLYEYLLSKGLNEGTARECVKGFTVQRSNPPSDDDGCGPGLLEPMLGEVRSKVDLELEENLVSKVEETARTEAANSLAPLYFVSFTRKRKFARLHLISGCPLVPGVSVAAFEYLCTVDELPWNDFCKKCWPRGFDASEGAADEIMARAGLVPECKESSSSSGSSSTEEPS</sequence>
<evidence type="ECO:0000313" key="4">
    <source>
        <dbReference type="Proteomes" id="UP000626109"/>
    </source>
</evidence>
<dbReference type="EMBL" id="CAJNNW010010331">
    <property type="protein sequence ID" value="CAE8651951.1"/>
    <property type="molecule type" value="Genomic_DNA"/>
</dbReference>
<dbReference type="InterPro" id="IPR018247">
    <property type="entry name" value="EF_Hand_1_Ca_BS"/>
</dbReference>
<dbReference type="InterPro" id="IPR002048">
    <property type="entry name" value="EF_hand_dom"/>
</dbReference>
<comment type="caution">
    <text evidence="3">The sequence shown here is derived from an EMBL/GenBank/DDBJ whole genome shotgun (WGS) entry which is preliminary data.</text>
</comment>
<dbReference type="AlphaFoldDB" id="A0A813IJX3"/>
<dbReference type="SMART" id="SM00054">
    <property type="entry name" value="EFh"/>
    <property type="match status" value="2"/>
</dbReference>
<protein>
    <recommendedName>
        <fullName evidence="2">EF-hand domain-containing protein</fullName>
    </recommendedName>
</protein>
<proteinExistence type="predicted"/>
<dbReference type="SUPFAM" id="SSF47473">
    <property type="entry name" value="EF-hand"/>
    <property type="match status" value="1"/>
</dbReference>
<feature type="domain" description="EF-hand" evidence="2">
    <location>
        <begin position="14"/>
        <end position="49"/>
    </location>
</feature>
<reference evidence="3" key="1">
    <citation type="submission" date="2021-02" db="EMBL/GenBank/DDBJ databases">
        <authorList>
            <person name="Dougan E. K."/>
            <person name="Rhodes N."/>
            <person name="Thang M."/>
            <person name="Chan C."/>
        </authorList>
    </citation>
    <scope>NUCLEOTIDE SEQUENCE</scope>
</reference>
<organism evidence="3 4">
    <name type="scientific">Polarella glacialis</name>
    <name type="common">Dinoflagellate</name>
    <dbReference type="NCBI Taxonomy" id="89957"/>
    <lineage>
        <taxon>Eukaryota</taxon>
        <taxon>Sar</taxon>
        <taxon>Alveolata</taxon>
        <taxon>Dinophyceae</taxon>
        <taxon>Suessiales</taxon>
        <taxon>Suessiaceae</taxon>
        <taxon>Polarella</taxon>
    </lineage>
</organism>
<evidence type="ECO:0000256" key="1">
    <source>
        <dbReference type="ARBA" id="ARBA00022837"/>
    </source>
</evidence>
<accession>A0A813IJX3</accession>
<dbReference type="PROSITE" id="PS00018">
    <property type="entry name" value="EF_HAND_1"/>
    <property type="match status" value="1"/>
</dbReference>
<evidence type="ECO:0000313" key="3">
    <source>
        <dbReference type="EMBL" id="CAE8651951.1"/>
    </source>
</evidence>
<evidence type="ECO:0000259" key="2">
    <source>
        <dbReference type="PROSITE" id="PS50222"/>
    </source>
</evidence>
<dbReference type="GO" id="GO:0005509">
    <property type="term" value="F:calcium ion binding"/>
    <property type="evidence" value="ECO:0007669"/>
    <property type="project" value="InterPro"/>
</dbReference>
<dbReference type="Proteomes" id="UP000626109">
    <property type="component" value="Unassembled WGS sequence"/>
</dbReference>
<keyword evidence="1" id="KW-0106">Calcium</keyword>
<dbReference type="InterPro" id="IPR011992">
    <property type="entry name" value="EF-hand-dom_pair"/>
</dbReference>